<keyword evidence="2 7" id="KW-0677">Repeat</keyword>
<dbReference type="InterPro" id="IPR023058">
    <property type="entry name" value="PPIase_PpiC_CS"/>
</dbReference>
<comment type="subcellular location">
    <subcellularLocation>
        <location evidence="7">Periplasm</location>
    </subcellularLocation>
    <text evidence="7">Is capable of associating with the outer membrane.</text>
</comment>
<evidence type="ECO:0000256" key="7">
    <source>
        <dbReference type="HAMAP-Rule" id="MF_01183"/>
    </source>
</evidence>
<evidence type="ECO:0000256" key="2">
    <source>
        <dbReference type="ARBA" id="ARBA00022737"/>
    </source>
</evidence>
<organism evidence="9 10">
    <name type="scientific">Hydrogenophaga atypica</name>
    <dbReference type="NCBI Taxonomy" id="249409"/>
    <lineage>
        <taxon>Bacteria</taxon>
        <taxon>Pseudomonadati</taxon>
        <taxon>Pseudomonadota</taxon>
        <taxon>Betaproteobacteria</taxon>
        <taxon>Burkholderiales</taxon>
        <taxon>Comamonadaceae</taxon>
        <taxon>Hydrogenophaga</taxon>
    </lineage>
</organism>
<proteinExistence type="inferred from homology"/>
<dbReference type="InterPro" id="IPR050280">
    <property type="entry name" value="OMP_Chaperone_SurA"/>
</dbReference>
<keyword evidence="1 7" id="KW-0732">Signal</keyword>
<feature type="domain" description="PpiC" evidence="8">
    <location>
        <begin position="302"/>
        <end position="401"/>
    </location>
</feature>
<dbReference type="PROSITE" id="PS01096">
    <property type="entry name" value="PPIC_PPIASE_1"/>
    <property type="match status" value="1"/>
</dbReference>
<evidence type="ECO:0000313" key="10">
    <source>
        <dbReference type="Proteomes" id="UP001596501"/>
    </source>
</evidence>
<dbReference type="EC" id="5.2.1.8" evidence="7"/>
<dbReference type="InterPro" id="IPR023034">
    <property type="entry name" value="PPIase_SurA"/>
</dbReference>
<dbReference type="Pfam" id="PF00639">
    <property type="entry name" value="Rotamase"/>
    <property type="match status" value="2"/>
</dbReference>
<dbReference type="InterPro" id="IPR000297">
    <property type="entry name" value="PPIase_PpiC"/>
</dbReference>
<protein>
    <recommendedName>
        <fullName evidence="7">Chaperone SurA</fullName>
    </recommendedName>
    <alternativeName>
        <fullName evidence="7">Peptidyl-prolyl cis-trans isomerase SurA</fullName>
        <shortName evidence="7">PPIase SurA</shortName>
        <ecNumber evidence="7">5.2.1.8</ecNumber>
    </alternativeName>
    <alternativeName>
        <fullName evidence="7">Rotamase SurA</fullName>
    </alternativeName>
</protein>
<comment type="catalytic activity">
    <reaction evidence="7">
        <text>[protein]-peptidylproline (omega=180) = [protein]-peptidylproline (omega=0)</text>
        <dbReference type="Rhea" id="RHEA:16237"/>
        <dbReference type="Rhea" id="RHEA-COMP:10747"/>
        <dbReference type="Rhea" id="RHEA-COMP:10748"/>
        <dbReference type="ChEBI" id="CHEBI:83833"/>
        <dbReference type="ChEBI" id="CHEBI:83834"/>
        <dbReference type="EC" id="5.2.1.8"/>
    </reaction>
</comment>
<comment type="function">
    <text evidence="7">Chaperone involved in the correct folding and assembly of outer membrane proteins. Recognizes specific patterns of aromatic residues and the orientation of their side chains, which are found more frequently in integral outer membrane proteins. May act in both early periplasmic and late outer membrane-associated steps of protein maturation.</text>
</comment>
<feature type="signal peptide" evidence="7">
    <location>
        <begin position="1"/>
        <end position="19"/>
    </location>
</feature>
<evidence type="ECO:0000313" key="9">
    <source>
        <dbReference type="EMBL" id="MFC7409072.1"/>
    </source>
</evidence>
<dbReference type="InterPro" id="IPR046357">
    <property type="entry name" value="PPIase_dom_sf"/>
</dbReference>
<dbReference type="Gene3D" id="3.10.50.40">
    <property type="match status" value="2"/>
</dbReference>
<evidence type="ECO:0000256" key="1">
    <source>
        <dbReference type="ARBA" id="ARBA00022729"/>
    </source>
</evidence>
<keyword evidence="4 7" id="KW-0697">Rotamase</keyword>
<evidence type="ECO:0000259" key="8">
    <source>
        <dbReference type="PROSITE" id="PS50198"/>
    </source>
</evidence>
<keyword evidence="10" id="KW-1185">Reference proteome</keyword>
<evidence type="ECO:0000256" key="5">
    <source>
        <dbReference type="ARBA" id="ARBA00023186"/>
    </source>
</evidence>
<gene>
    <name evidence="7" type="primary">surA</name>
    <name evidence="9" type="ORF">ACFQPB_09390</name>
</gene>
<sequence precursor="true">MRRTLVWAALALTCGLASAQTLRLPSGGANLLAAPPAGAREADHITAVVNSVPITANEVRDRAASVERQLRERGEAVPPRDALLREVLELLVVEQAQLQRAEEVGIKIEPAVLDQAEAAVAEQNQMDLKTFRERLAREGMDSSRLREQIRRQITLQRLREREVEATLRVTDRDVDNYLQSQPAAPVGPEEVNLGHILVALPERAAPAEVASRLARAMRASERASAGEDFAKLAQEFSEGPERQQGGAMGLRTADRYPELFIESTRSLKPGEVAGPVRSGAGFHVLKVLERKSTTTAPVDATVTQTRARHILLRASRQTTPQAATEQMRNWRNDIVSGKADFATLAREHSQDGSAKAGGDLGWANPGLYVPEFENAMNALAPGEVSEPIISRFGVHLIQVLERRQTKLGLNEKRDAARPQVREAMLERAYAEWARDLRAKAYVEYREPPR</sequence>
<keyword evidence="5 7" id="KW-0143">Chaperone</keyword>
<dbReference type="InterPro" id="IPR027304">
    <property type="entry name" value="Trigger_fact/SurA_dom_sf"/>
</dbReference>
<dbReference type="GO" id="GO:0003755">
    <property type="term" value="F:peptidyl-prolyl cis-trans isomerase activity"/>
    <property type="evidence" value="ECO:0007669"/>
    <property type="project" value="UniProtKB-EC"/>
</dbReference>
<feature type="domain" description="PpiC" evidence="8">
    <location>
        <begin position="188"/>
        <end position="289"/>
    </location>
</feature>
<keyword evidence="3 7" id="KW-0574">Periplasm</keyword>
<dbReference type="InterPro" id="IPR015391">
    <property type="entry name" value="SurA_N"/>
</dbReference>
<dbReference type="EMBL" id="JBHTCA010000005">
    <property type="protein sequence ID" value="MFC7409072.1"/>
    <property type="molecule type" value="Genomic_DNA"/>
</dbReference>
<dbReference type="PROSITE" id="PS50198">
    <property type="entry name" value="PPIC_PPIASE_2"/>
    <property type="match status" value="2"/>
</dbReference>
<dbReference type="Gene3D" id="1.10.4030.10">
    <property type="entry name" value="Porin chaperone SurA, peptide-binding domain"/>
    <property type="match status" value="1"/>
</dbReference>
<keyword evidence="6 7" id="KW-0413">Isomerase</keyword>
<dbReference type="RefSeq" id="WP_382222261.1">
    <property type="nucleotide sequence ID" value="NZ_JBHTCA010000005.1"/>
</dbReference>
<dbReference type="SUPFAM" id="SSF109998">
    <property type="entry name" value="Triger factor/SurA peptide-binding domain-like"/>
    <property type="match status" value="1"/>
</dbReference>
<name>A0ABW2QLM8_9BURK</name>
<evidence type="ECO:0000256" key="4">
    <source>
        <dbReference type="ARBA" id="ARBA00023110"/>
    </source>
</evidence>
<evidence type="ECO:0000256" key="6">
    <source>
        <dbReference type="ARBA" id="ARBA00023235"/>
    </source>
</evidence>
<evidence type="ECO:0000256" key="3">
    <source>
        <dbReference type="ARBA" id="ARBA00022764"/>
    </source>
</evidence>
<reference evidence="10" key="1">
    <citation type="journal article" date="2019" name="Int. J. Syst. Evol. Microbiol.">
        <title>The Global Catalogue of Microorganisms (GCM) 10K type strain sequencing project: providing services to taxonomists for standard genome sequencing and annotation.</title>
        <authorList>
            <consortium name="The Broad Institute Genomics Platform"/>
            <consortium name="The Broad Institute Genome Sequencing Center for Infectious Disease"/>
            <person name="Wu L."/>
            <person name="Ma J."/>
        </authorList>
    </citation>
    <scope>NUCLEOTIDE SEQUENCE [LARGE SCALE GENOMIC DNA]</scope>
    <source>
        <strain evidence="10">CGMCC 1.12371</strain>
    </source>
</reference>
<dbReference type="PANTHER" id="PTHR47637">
    <property type="entry name" value="CHAPERONE SURA"/>
    <property type="match status" value="1"/>
</dbReference>
<comment type="caution">
    <text evidence="9">The sequence shown here is derived from an EMBL/GenBank/DDBJ whole genome shotgun (WGS) entry which is preliminary data.</text>
</comment>
<dbReference type="HAMAP" id="MF_01183">
    <property type="entry name" value="Chaperone_SurA"/>
    <property type="match status" value="1"/>
</dbReference>
<accession>A0ABW2QLM8</accession>
<dbReference type="PANTHER" id="PTHR47637:SF1">
    <property type="entry name" value="CHAPERONE SURA"/>
    <property type="match status" value="1"/>
</dbReference>
<dbReference type="SUPFAM" id="SSF54534">
    <property type="entry name" value="FKBP-like"/>
    <property type="match status" value="2"/>
</dbReference>
<comment type="domain">
    <text evidence="7">The PPIase activity resides only in the second parvulin domain. The N-terminal region and the C-terminal tail are necessary and sufficient for the chaperone activity of SurA. The PPIase activity is dispensable for SurA to function as a chaperone. The N-terminal region and the C-terminal tail are also required for porin recognition.</text>
</comment>
<feature type="chain" id="PRO_5044936200" description="Chaperone SurA" evidence="7">
    <location>
        <begin position="20"/>
        <end position="449"/>
    </location>
</feature>
<dbReference type="Pfam" id="PF09312">
    <property type="entry name" value="SurA_N"/>
    <property type="match status" value="1"/>
</dbReference>
<dbReference type="Proteomes" id="UP001596501">
    <property type="component" value="Unassembled WGS sequence"/>
</dbReference>